<keyword evidence="5 13" id="KW-0812">Transmembrane</keyword>
<evidence type="ECO:0000313" key="16">
    <source>
        <dbReference type="Proteomes" id="UP000229970"/>
    </source>
</evidence>
<dbReference type="GO" id="GO:0032049">
    <property type="term" value="P:cardiolipin biosynthetic process"/>
    <property type="evidence" value="ECO:0007669"/>
    <property type="project" value="UniProtKB-UniRule"/>
</dbReference>
<feature type="domain" description="PLD phosphodiesterase" evidence="14">
    <location>
        <begin position="222"/>
        <end position="249"/>
    </location>
</feature>
<name>A0A2N9XK28_9NEIS</name>
<accession>A0A2N9XK28</accession>
<dbReference type="GO" id="GO:0005886">
    <property type="term" value="C:plasma membrane"/>
    <property type="evidence" value="ECO:0007669"/>
    <property type="project" value="UniProtKB-SubCell"/>
</dbReference>
<evidence type="ECO:0000256" key="13">
    <source>
        <dbReference type="SAM" id="Phobius"/>
    </source>
</evidence>
<keyword evidence="10" id="KW-0594">Phospholipid biosynthesis</keyword>
<evidence type="ECO:0000256" key="12">
    <source>
        <dbReference type="NCBIfam" id="TIGR04265"/>
    </source>
</evidence>
<dbReference type="EMBL" id="MEIP01000012">
    <property type="protein sequence ID" value="PIT48683.1"/>
    <property type="molecule type" value="Genomic_DNA"/>
</dbReference>
<protein>
    <recommendedName>
        <fullName evidence="12">Cardiolipin synthase</fullName>
        <ecNumber evidence="12">2.7.8.-</ecNumber>
    </recommendedName>
</protein>
<keyword evidence="3" id="KW-0444">Lipid biosynthesis</keyword>
<comment type="subcellular location">
    <subcellularLocation>
        <location evidence="1">Cell membrane</location>
        <topology evidence="1">Multi-pass membrane protein</topology>
    </subcellularLocation>
</comment>
<dbReference type="EC" id="2.7.8.-" evidence="12"/>
<dbReference type="Proteomes" id="UP000229970">
    <property type="component" value="Unassembled WGS sequence"/>
</dbReference>
<evidence type="ECO:0000256" key="1">
    <source>
        <dbReference type="ARBA" id="ARBA00004651"/>
    </source>
</evidence>
<dbReference type="NCBIfam" id="TIGR04265">
    <property type="entry name" value="bac_cardiolipin"/>
    <property type="match status" value="1"/>
</dbReference>
<keyword evidence="2" id="KW-1003">Cell membrane</keyword>
<dbReference type="InterPro" id="IPR001736">
    <property type="entry name" value="PLipase_D/transphosphatidylase"/>
</dbReference>
<feature type="transmembrane region" description="Helical" evidence="13">
    <location>
        <begin position="12"/>
        <end position="31"/>
    </location>
</feature>
<dbReference type="Pfam" id="PF13396">
    <property type="entry name" value="PLDc_N"/>
    <property type="match status" value="1"/>
</dbReference>
<dbReference type="SUPFAM" id="SSF56024">
    <property type="entry name" value="Phospholipase D/nuclease"/>
    <property type="match status" value="2"/>
</dbReference>
<evidence type="ECO:0000256" key="10">
    <source>
        <dbReference type="ARBA" id="ARBA00023209"/>
    </source>
</evidence>
<evidence type="ECO:0000256" key="2">
    <source>
        <dbReference type="ARBA" id="ARBA00022475"/>
    </source>
</evidence>
<sequence length="500" mass="56099">MTYMLHNIPWAEIIVVLHVVVVTVLVVRVLYHQRNTGVSVAWILMLVAFPLVGAVGYLLIGEPRLGSRRLRRQHELVKFYQQFSETYLHDFNQHACSGLNERYHGISLIAADKTGFNATEYNHLTLLTNDEEIIAAIRHDIQQAKTSCLLAFYIIDPQGEIVALLNDTMAAAKRGVVTSMLVDSIGSARFWRSDWPQRLRTAGITLTEALPIELWRTFIVRADLRNHRKIAVIDQKIGYTGSFNLVDPRFFKKNAGVGQWVDVMMRCEGSLVQPLAAVFAGDMAVETESNLMQVQQWVDSYGKQALMHNLQVAQQEQNGIVVQVIPSAPEQGSPVIYDTIVNAIHAATRRIIITTPYFVPDEALLLALTTAAIRGVDVTLIVPEAVDSKLVKYASRAYYPMLLQAGVKIALFKGGLLHAKTLTVDSDYTLFGTVNMDMRSFYLNMEISLAIYDEGMTESVVALQNSYLNDCEFIELKAWQARSKWWGLVENTVRLVGPLL</sequence>
<gene>
    <name evidence="15" type="ORF">BHC46_02905</name>
</gene>
<organism evidence="15 16">
    <name type="scientific">Snodgrassella alvi</name>
    <dbReference type="NCBI Taxonomy" id="1196083"/>
    <lineage>
        <taxon>Bacteria</taxon>
        <taxon>Pseudomonadati</taxon>
        <taxon>Pseudomonadota</taxon>
        <taxon>Betaproteobacteria</taxon>
        <taxon>Neisseriales</taxon>
        <taxon>Neisseriaceae</taxon>
        <taxon>Snodgrassella</taxon>
    </lineage>
</organism>
<dbReference type="InterPro" id="IPR022924">
    <property type="entry name" value="Cardiolipin_synthase"/>
</dbReference>
<dbReference type="GO" id="GO:0008808">
    <property type="term" value="F:cardiolipin synthase activity"/>
    <property type="evidence" value="ECO:0007669"/>
    <property type="project" value="UniProtKB-UniRule"/>
</dbReference>
<comment type="caution">
    <text evidence="15">The sequence shown here is derived from an EMBL/GenBank/DDBJ whole genome shotgun (WGS) entry which is preliminary data.</text>
</comment>
<dbReference type="Gene3D" id="3.30.870.10">
    <property type="entry name" value="Endonuclease Chain A"/>
    <property type="match status" value="2"/>
</dbReference>
<dbReference type="InterPro" id="IPR025202">
    <property type="entry name" value="PLD-like_dom"/>
</dbReference>
<evidence type="ECO:0000256" key="9">
    <source>
        <dbReference type="ARBA" id="ARBA00023136"/>
    </source>
</evidence>
<feature type="domain" description="PLD phosphodiesterase" evidence="14">
    <location>
        <begin position="413"/>
        <end position="440"/>
    </location>
</feature>
<evidence type="ECO:0000256" key="7">
    <source>
        <dbReference type="ARBA" id="ARBA00022989"/>
    </source>
</evidence>
<evidence type="ECO:0000259" key="14">
    <source>
        <dbReference type="PROSITE" id="PS50035"/>
    </source>
</evidence>
<keyword evidence="8" id="KW-0443">Lipid metabolism</keyword>
<keyword evidence="6" id="KW-0677">Repeat</keyword>
<keyword evidence="9 13" id="KW-0472">Membrane</keyword>
<evidence type="ECO:0000256" key="8">
    <source>
        <dbReference type="ARBA" id="ARBA00023098"/>
    </source>
</evidence>
<evidence type="ECO:0000256" key="6">
    <source>
        <dbReference type="ARBA" id="ARBA00022737"/>
    </source>
</evidence>
<evidence type="ECO:0000256" key="4">
    <source>
        <dbReference type="ARBA" id="ARBA00022679"/>
    </source>
</evidence>
<keyword evidence="4" id="KW-0808">Transferase</keyword>
<dbReference type="Pfam" id="PF13091">
    <property type="entry name" value="PLDc_2"/>
    <property type="match status" value="2"/>
</dbReference>
<proteinExistence type="predicted"/>
<feature type="transmembrane region" description="Helical" evidence="13">
    <location>
        <begin position="37"/>
        <end position="60"/>
    </location>
</feature>
<dbReference type="PANTHER" id="PTHR21248:SF22">
    <property type="entry name" value="PHOSPHOLIPASE D"/>
    <property type="match status" value="1"/>
</dbReference>
<evidence type="ECO:0000256" key="3">
    <source>
        <dbReference type="ARBA" id="ARBA00022516"/>
    </source>
</evidence>
<keyword evidence="11" id="KW-1208">Phospholipid metabolism</keyword>
<evidence type="ECO:0000256" key="11">
    <source>
        <dbReference type="ARBA" id="ARBA00023264"/>
    </source>
</evidence>
<dbReference type="SMART" id="SM00155">
    <property type="entry name" value="PLDc"/>
    <property type="match status" value="2"/>
</dbReference>
<dbReference type="InterPro" id="IPR027379">
    <property type="entry name" value="CLS_N"/>
</dbReference>
<dbReference type="PROSITE" id="PS50035">
    <property type="entry name" value="PLD"/>
    <property type="match status" value="2"/>
</dbReference>
<evidence type="ECO:0000313" key="15">
    <source>
        <dbReference type="EMBL" id="PIT48683.1"/>
    </source>
</evidence>
<reference evidence="15 16" key="1">
    <citation type="journal article" date="2017" name="MBio">
        <title>Type VI secretion-mediated competition in the bee gut microbiome.</title>
        <authorList>
            <person name="Steele M.I."/>
            <person name="Kwong W.K."/>
            <person name="Powell J.E."/>
            <person name="Whiteley M."/>
            <person name="Moran N.A."/>
        </authorList>
    </citation>
    <scope>NUCLEOTIDE SEQUENCE [LARGE SCALE GENOMIC DNA]</scope>
    <source>
        <strain evidence="15 16">Ruf1-X</strain>
    </source>
</reference>
<dbReference type="AlphaFoldDB" id="A0A2N9XK28"/>
<evidence type="ECO:0000256" key="5">
    <source>
        <dbReference type="ARBA" id="ARBA00022692"/>
    </source>
</evidence>
<dbReference type="PANTHER" id="PTHR21248">
    <property type="entry name" value="CARDIOLIPIN SYNTHASE"/>
    <property type="match status" value="1"/>
</dbReference>
<keyword evidence="7 13" id="KW-1133">Transmembrane helix</keyword>